<evidence type="ECO:0000256" key="1">
    <source>
        <dbReference type="ARBA" id="ARBA00006019"/>
    </source>
</evidence>
<dbReference type="InterPro" id="IPR036390">
    <property type="entry name" value="WH_DNA-bd_sf"/>
</dbReference>
<proteinExistence type="inferred from homology"/>
<sequence>MSEIAGSSSSASRSYPHISPEARSRDLVFSAHKPIPDRPIGLLRQGGTKAPGVLENLEKPEVPENYENDAWLKLQAAVKAILSHRPIEESLEELYKDCKNLCSHKMAASLYSKLFNEIESHVTEERNKLVTNPAKEEAFLFVINNCWEIYCSQMQLIRSIFLYLDRTYVFNAQGLASIWDKGLQLFRKHIMVHVEVGRKVLEGTLGLIRIERDGFIVNRTLVKTLISMYSELHIYYSRFEVNFLTESREYYKNEGRKLVKDLTVPKYLLHVMSRLQKESKIAKYYLEDKTSTPLIKVVEDELIKKHVEIILSKGFEEMMYAERKASVHETSKKSHLSNLYSLLSRVNSLDRLRTYFGNYIKKTGMDIVNDPIVDDPKQDLVIVEELLVFKDRIDDIVQGPFVGDYNFEQTLKEGFETFINQRNHKPAELIAKYIDRKLKIGNKKMSDKEIEKTLNSALVLFRYIQGKDVFEGFYKRDLAKRLLMNKCASDDYERSMLINVDQDILITLNRCSKISILRDSKHGEEFRENFKIDLHVNALTQVAWPSYSPAPLILPPNVAQCQRIYETFYREKARGKGLKWYNNLGHCVLSAYYPNGNKEFEVTLFQAVVLLLFAELTSSAKRSYEEIKEATGMEEKELRRTLITLTYGKVRLLIKHPKGKDINTTDQFSVDDNFSNKYFRIKINTIQMERTMEENQQTVERAFLERHYQIDACAVRIMKMRKSLTYTELTTELLGLLTFNAEVQDIKKRIETLIDREYLERDKDDPSKIKYLA</sequence>
<comment type="caution">
    <text evidence="5">The sequence shown here is derived from an EMBL/GenBank/DDBJ whole genome shotgun (WGS) entry which is preliminary data.</text>
</comment>
<organism evidence="5 6">
    <name type="scientific">Acaulospora morrowiae</name>
    <dbReference type="NCBI Taxonomy" id="94023"/>
    <lineage>
        <taxon>Eukaryota</taxon>
        <taxon>Fungi</taxon>
        <taxon>Fungi incertae sedis</taxon>
        <taxon>Mucoromycota</taxon>
        <taxon>Glomeromycotina</taxon>
        <taxon>Glomeromycetes</taxon>
        <taxon>Diversisporales</taxon>
        <taxon>Acaulosporaceae</taxon>
        <taxon>Acaulospora</taxon>
    </lineage>
</organism>
<dbReference type="AlphaFoldDB" id="A0A9N9HDF2"/>
<dbReference type="EMBL" id="CAJVPV010013276">
    <property type="protein sequence ID" value="CAG8676484.1"/>
    <property type="molecule type" value="Genomic_DNA"/>
</dbReference>
<protein>
    <submittedName>
        <fullName evidence="5">14720_t:CDS:1</fullName>
    </submittedName>
</protein>
<accession>A0A9N9HDF2</accession>
<dbReference type="GO" id="GO:0006511">
    <property type="term" value="P:ubiquitin-dependent protein catabolic process"/>
    <property type="evidence" value="ECO:0007669"/>
    <property type="project" value="InterPro"/>
</dbReference>
<dbReference type="Pfam" id="PF26557">
    <property type="entry name" value="Cullin_AB"/>
    <property type="match status" value="1"/>
</dbReference>
<evidence type="ECO:0000256" key="2">
    <source>
        <dbReference type="PROSITE-ProRule" id="PRU00330"/>
    </source>
</evidence>
<keyword evidence="6" id="KW-1185">Reference proteome</keyword>
<dbReference type="SUPFAM" id="SSF46785">
    <property type="entry name" value="Winged helix' DNA-binding domain"/>
    <property type="match status" value="1"/>
</dbReference>
<dbReference type="SUPFAM" id="SSF75632">
    <property type="entry name" value="Cullin homology domain"/>
    <property type="match status" value="1"/>
</dbReference>
<evidence type="ECO:0000259" key="4">
    <source>
        <dbReference type="PROSITE" id="PS50069"/>
    </source>
</evidence>
<comment type="similarity">
    <text evidence="1 2 3">Belongs to the cullin family.</text>
</comment>
<dbReference type="OrthoDB" id="27073at2759"/>
<dbReference type="InterPro" id="IPR045093">
    <property type="entry name" value="Cullin"/>
</dbReference>
<dbReference type="Gene3D" id="3.30.230.130">
    <property type="entry name" value="Cullin, Chain C, Domain 2"/>
    <property type="match status" value="1"/>
</dbReference>
<dbReference type="Pfam" id="PF10557">
    <property type="entry name" value="Cullin_Nedd8"/>
    <property type="match status" value="1"/>
</dbReference>
<reference evidence="5" key="1">
    <citation type="submission" date="2021-06" db="EMBL/GenBank/DDBJ databases">
        <authorList>
            <person name="Kallberg Y."/>
            <person name="Tangrot J."/>
            <person name="Rosling A."/>
        </authorList>
    </citation>
    <scope>NUCLEOTIDE SEQUENCE</scope>
    <source>
        <strain evidence="5">CL551</strain>
    </source>
</reference>
<dbReference type="InterPro" id="IPR036388">
    <property type="entry name" value="WH-like_DNA-bd_sf"/>
</dbReference>
<dbReference type="InterPro" id="IPR059120">
    <property type="entry name" value="Cullin-like_AB"/>
</dbReference>
<dbReference type="FunFam" id="1.20.1310.10:FF:000001">
    <property type="entry name" value="Cullin 3"/>
    <property type="match status" value="1"/>
</dbReference>
<feature type="domain" description="Cullin family profile" evidence="4">
    <location>
        <begin position="425"/>
        <end position="646"/>
    </location>
</feature>
<dbReference type="InterPro" id="IPR019559">
    <property type="entry name" value="Cullin_neddylation_domain"/>
</dbReference>
<dbReference type="Proteomes" id="UP000789342">
    <property type="component" value="Unassembled WGS sequence"/>
</dbReference>
<dbReference type="PANTHER" id="PTHR11932">
    <property type="entry name" value="CULLIN"/>
    <property type="match status" value="1"/>
</dbReference>
<dbReference type="FunFam" id="1.20.1310.10:FF:000035">
    <property type="entry name" value="Ubiquitin ligase subunit CulD, putative"/>
    <property type="match status" value="1"/>
</dbReference>
<dbReference type="InterPro" id="IPR016159">
    <property type="entry name" value="Cullin_repeat-like_dom_sf"/>
</dbReference>
<dbReference type="GO" id="GO:0031625">
    <property type="term" value="F:ubiquitin protein ligase binding"/>
    <property type="evidence" value="ECO:0007669"/>
    <property type="project" value="InterPro"/>
</dbReference>
<evidence type="ECO:0000313" key="5">
    <source>
        <dbReference type="EMBL" id="CAG8676484.1"/>
    </source>
</evidence>
<dbReference type="FunFam" id="1.10.10.10:FF:000050">
    <property type="entry name" value="Cullin 4B"/>
    <property type="match status" value="1"/>
</dbReference>
<dbReference type="SMART" id="SM00182">
    <property type="entry name" value="CULLIN"/>
    <property type="match status" value="1"/>
</dbReference>
<evidence type="ECO:0000256" key="3">
    <source>
        <dbReference type="RuleBase" id="RU003829"/>
    </source>
</evidence>
<gene>
    <name evidence="5" type="ORF">AMORRO_LOCUS11053</name>
</gene>
<dbReference type="Gene3D" id="1.20.1310.10">
    <property type="entry name" value="Cullin Repeats"/>
    <property type="match status" value="4"/>
</dbReference>
<dbReference type="SUPFAM" id="SSF74788">
    <property type="entry name" value="Cullin repeat-like"/>
    <property type="match status" value="1"/>
</dbReference>
<dbReference type="InterPro" id="IPR016158">
    <property type="entry name" value="Cullin_homology"/>
</dbReference>
<name>A0A9N9HDF2_9GLOM</name>
<dbReference type="InterPro" id="IPR036317">
    <property type="entry name" value="Cullin_homology_sf"/>
</dbReference>
<evidence type="ECO:0000313" key="6">
    <source>
        <dbReference type="Proteomes" id="UP000789342"/>
    </source>
</evidence>
<dbReference type="Gene3D" id="1.10.10.10">
    <property type="entry name" value="Winged helix-like DNA-binding domain superfamily/Winged helix DNA-binding domain"/>
    <property type="match status" value="1"/>
</dbReference>
<dbReference type="Pfam" id="PF00888">
    <property type="entry name" value="Cullin"/>
    <property type="match status" value="1"/>
</dbReference>
<dbReference type="InterPro" id="IPR001373">
    <property type="entry name" value="Cullin_N"/>
</dbReference>
<dbReference type="SMART" id="SM00884">
    <property type="entry name" value="Cullin_Nedd8"/>
    <property type="match status" value="1"/>
</dbReference>
<dbReference type="PROSITE" id="PS50069">
    <property type="entry name" value="CULLIN_2"/>
    <property type="match status" value="1"/>
</dbReference>